<evidence type="ECO:0000256" key="6">
    <source>
        <dbReference type="SAM" id="Phobius"/>
    </source>
</evidence>
<dbReference type="Pfam" id="PF03704">
    <property type="entry name" value="BTAD"/>
    <property type="match status" value="1"/>
</dbReference>
<dbReference type="SMART" id="SM01043">
    <property type="entry name" value="BTAD"/>
    <property type="match status" value="1"/>
</dbReference>
<proteinExistence type="inferred from homology"/>
<dbReference type="InterPro" id="IPR011990">
    <property type="entry name" value="TPR-like_helical_dom_sf"/>
</dbReference>
<dbReference type="InterPro" id="IPR001867">
    <property type="entry name" value="OmpR/PhoB-type_DNA-bd"/>
</dbReference>
<evidence type="ECO:0000259" key="7">
    <source>
        <dbReference type="SMART" id="SM00862"/>
    </source>
</evidence>
<accession>A0ABX1JJG4</accession>
<dbReference type="SUPFAM" id="SSF48452">
    <property type="entry name" value="TPR-like"/>
    <property type="match status" value="1"/>
</dbReference>
<feature type="transmembrane region" description="Helical" evidence="6">
    <location>
        <begin position="21"/>
        <end position="42"/>
    </location>
</feature>
<dbReference type="InterPro" id="IPR036388">
    <property type="entry name" value="WH-like_DNA-bd_sf"/>
</dbReference>
<comment type="caution">
    <text evidence="9">The sequence shown here is derived from an EMBL/GenBank/DDBJ whole genome shotgun (WGS) entry which is preliminary data.</text>
</comment>
<evidence type="ECO:0000256" key="2">
    <source>
        <dbReference type="ARBA" id="ARBA00023015"/>
    </source>
</evidence>
<dbReference type="Gene3D" id="3.10.350.10">
    <property type="entry name" value="LysM domain"/>
    <property type="match status" value="1"/>
</dbReference>
<dbReference type="SMART" id="SM00862">
    <property type="entry name" value="Trans_reg_C"/>
    <property type="match status" value="1"/>
</dbReference>
<dbReference type="Gene3D" id="1.25.40.10">
    <property type="entry name" value="Tetratricopeptide repeat domain"/>
    <property type="match status" value="1"/>
</dbReference>
<feature type="region of interest" description="Disordered" evidence="5">
    <location>
        <begin position="872"/>
        <end position="901"/>
    </location>
</feature>
<dbReference type="InterPro" id="IPR016032">
    <property type="entry name" value="Sig_transdc_resp-reg_C-effctor"/>
</dbReference>
<keyword evidence="10" id="KW-1185">Reference proteome</keyword>
<evidence type="ECO:0000313" key="10">
    <source>
        <dbReference type="Proteomes" id="UP000715441"/>
    </source>
</evidence>
<reference evidence="9 10" key="1">
    <citation type="submission" date="2020-04" db="EMBL/GenBank/DDBJ databases">
        <title>Novel species.</title>
        <authorList>
            <person name="Teo W.F.A."/>
            <person name="Lipun K."/>
            <person name="Srisuk N."/>
            <person name="Duangmal K."/>
        </authorList>
    </citation>
    <scope>NUCLEOTIDE SEQUENCE [LARGE SCALE GENOMIC DNA]</scope>
    <source>
        <strain evidence="9 10">K13G38</strain>
    </source>
</reference>
<comment type="similarity">
    <text evidence="1">Belongs to the AfsR/DnrI/RedD regulatory family.</text>
</comment>
<dbReference type="Proteomes" id="UP000715441">
    <property type="component" value="Unassembled WGS sequence"/>
</dbReference>
<evidence type="ECO:0000256" key="5">
    <source>
        <dbReference type="SAM" id="MobiDB-lite"/>
    </source>
</evidence>
<feature type="domain" description="OmpR/PhoB-type" evidence="7">
    <location>
        <begin position="649"/>
        <end position="728"/>
    </location>
</feature>
<dbReference type="PANTHER" id="PTHR35807">
    <property type="entry name" value="TRANSCRIPTIONAL REGULATOR REDD-RELATED"/>
    <property type="match status" value="1"/>
</dbReference>
<dbReference type="PANTHER" id="PTHR35807:SF1">
    <property type="entry name" value="TRANSCRIPTIONAL REGULATOR REDD"/>
    <property type="match status" value="1"/>
</dbReference>
<evidence type="ECO:0000313" key="9">
    <source>
        <dbReference type="EMBL" id="NKQ59015.1"/>
    </source>
</evidence>
<dbReference type="InterPro" id="IPR005158">
    <property type="entry name" value="BTAD"/>
</dbReference>
<protein>
    <submittedName>
        <fullName evidence="9">Transcriptional regulator</fullName>
    </submittedName>
</protein>
<feature type="compositionally biased region" description="Polar residues" evidence="5">
    <location>
        <begin position="873"/>
        <end position="888"/>
    </location>
</feature>
<dbReference type="InterPro" id="IPR051677">
    <property type="entry name" value="AfsR-DnrI-RedD_regulator"/>
</dbReference>
<keyword evidence="6" id="KW-1133">Transmembrane helix</keyword>
<keyword evidence="6" id="KW-0472">Membrane</keyword>
<feature type="region of interest" description="Disordered" evidence="5">
    <location>
        <begin position="592"/>
        <end position="624"/>
    </location>
</feature>
<dbReference type="InterPro" id="IPR018392">
    <property type="entry name" value="LysM"/>
</dbReference>
<dbReference type="RefSeq" id="WP_168523387.1">
    <property type="nucleotide sequence ID" value="NZ_JAAXLS010000074.1"/>
</dbReference>
<gene>
    <name evidence="9" type="ORF">HFP15_39855</name>
</gene>
<name>A0ABX1JJG4_9PSEU</name>
<keyword evidence="3" id="KW-0238">DNA-binding</keyword>
<sequence length="901" mass="95431">MTHPARAWSVLVAGLRLLSRTLRGLIAAAVLLTLEAGLPWALCHYIGWPLPDHIPVWAEVEGVLLAPMTTTFLLDVLACLCWIVWAVFTLDVARCTVDAARGGINPTRVADLSATGPMRALAGLLIGAILVAVLGHRPAAASTVGQHIVATASAWPSSTPTGPVPTVQAAAAQPASVVVLAPRNGIHDSLSRIAQRTLGDAARWPEIFDLNKGKAQLSGRFFTNPNLIYPGEELILPGSSAAPAPLPPSAPITVAPAPEPSPIPPAPAAAPAPAPPEAREPSFSWGAGMFVGLGLATAVSTALILARRRYYARYRPGSGDRDDLAVAPVVYQLRLAHLRSERDDEIDLDDDDTADTGRPPRDPPPPALVVGTPGQRTVHAPELGVQDGRAIALDLAAARGLGLVGAGAPAAARALLVAALTTANTGSVLVSADDLPSVLGERSALPAALRVVDDLQAALDTLETEILLRATDASDAEPTSPGWPPLLLVARPPAHHQRLQAVLDNGAPFGITGLLLGQWQPGVTCYVRDDGTISATGPGLGEALRGTRMFHLGEDHTADLLTLLHQTESNPAPGEDNPGAADRITDLEVTAAVAPPTQPDGDLEVLETRDSPSPDAPPHPAATDTAAPIHITMLGALQVHWRPDRDSPGQEITGALQPRTKELLVLLALHPAGTTRETLTSTLWGQDPPTRPTNALHTALSRLRRDLAAATAGAVTGVVSISNDRYQLDPEMVTADYWRFDRAVAARRAATTEKQRIEAYRGIVDSYGGPLVEGISSMEWIEPAREASRRDAIDAVAALARTLVEKDPQQTLDLLEIARAFDPHNETVYRDIMRLQGRLGQFDAIPRTLTLLATRLAEIDETPSEQAIALATQLRQRPQLTDTATQRPSRPPTRERRHAAS</sequence>
<evidence type="ECO:0000256" key="1">
    <source>
        <dbReference type="ARBA" id="ARBA00005820"/>
    </source>
</evidence>
<evidence type="ECO:0000256" key="3">
    <source>
        <dbReference type="ARBA" id="ARBA00023125"/>
    </source>
</evidence>
<feature type="domain" description="Bacterial transcriptional activator" evidence="8">
    <location>
        <begin position="735"/>
        <end position="875"/>
    </location>
</feature>
<feature type="region of interest" description="Disordered" evidence="5">
    <location>
        <begin position="342"/>
        <end position="374"/>
    </location>
</feature>
<feature type="transmembrane region" description="Helical" evidence="6">
    <location>
        <begin position="283"/>
        <end position="306"/>
    </location>
</feature>
<feature type="compositionally biased region" description="Acidic residues" evidence="5">
    <location>
        <begin position="343"/>
        <end position="354"/>
    </location>
</feature>
<feature type="region of interest" description="Disordered" evidence="5">
    <location>
        <begin position="247"/>
        <end position="280"/>
    </location>
</feature>
<dbReference type="Gene3D" id="1.10.10.10">
    <property type="entry name" value="Winged helix-like DNA-binding domain superfamily/Winged helix DNA-binding domain"/>
    <property type="match status" value="1"/>
</dbReference>
<evidence type="ECO:0000256" key="4">
    <source>
        <dbReference type="ARBA" id="ARBA00023163"/>
    </source>
</evidence>
<feature type="transmembrane region" description="Helical" evidence="6">
    <location>
        <begin position="62"/>
        <end position="88"/>
    </location>
</feature>
<feature type="compositionally biased region" description="Pro residues" evidence="5">
    <location>
        <begin position="257"/>
        <end position="276"/>
    </location>
</feature>
<keyword evidence="4" id="KW-0804">Transcription</keyword>
<dbReference type="CDD" id="cd00118">
    <property type="entry name" value="LysM"/>
    <property type="match status" value="1"/>
</dbReference>
<keyword evidence="2" id="KW-0805">Transcription regulation</keyword>
<dbReference type="SUPFAM" id="SSF46894">
    <property type="entry name" value="C-terminal effector domain of the bipartite response regulators"/>
    <property type="match status" value="1"/>
</dbReference>
<keyword evidence="6" id="KW-0812">Transmembrane</keyword>
<dbReference type="InterPro" id="IPR036779">
    <property type="entry name" value="LysM_dom_sf"/>
</dbReference>
<dbReference type="EMBL" id="JAAXLS010000074">
    <property type="protein sequence ID" value="NKQ59015.1"/>
    <property type="molecule type" value="Genomic_DNA"/>
</dbReference>
<evidence type="ECO:0000259" key="8">
    <source>
        <dbReference type="SMART" id="SM01043"/>
    </source>
</evidence>
<organism evidence="9 10">
    <name type="scientific">Amycolatopsis acididurans</name>
    <dbReference type="NCBI Taxonomy" id="2724524"/>
    <lineage>
        <taxon>Bacteria</taxon>
        <taxon>Bacillati</taxon>
        <taxon>Actinomycetota</taxon>
        <taxon>Actinomycetes</taxon>
        <taxon>Pseudonocardiales</taxon>
        <taxon>Pseudonocardiaceae</taxon>
        <taxon>Amycolatopsis</taxon>
    </lineage>
</organism>